<reference evidence="2 3" key="1">
    <citation type="journal article" date="2016" name="Nat. Commun.">
        <title>Thousands of microbial genomes shed light on interconnected biogeochemical processes in an aquifer system.</title>
        <authorList>
            <person name="Anantharaman K."/>
            <person name="Brown C.T."/>
            <person name="Hug L.A."/>
            <person name="Sharon I."/>
            <person name="Castelle C.J."/>
            <person name="Probst A.J."/>
            <person name="Thomas B.C."/>
            <person name="Singh A."/>
            <person name="Wilkins M.J."/>
            <person name="Karaoz U."/>
            <person name="Brodie E.L."/>
            <person name="Williams K.H."/>
            <person name="Hubbard S.S."/>
            <person name="Banfield J.F."/>
        </authorList>
    </citation>
    <scope>NUCLEOTIDE SEQUENCE [LARGE SCALE GENOMIC DNA]</scope>
</reference>
<sequence>MIPKYARPLAQNPFAALDEATKAKLFVLQFRLKKAEREKKASKSSSTKAVNDGRRERSSPTAGETPASIKIQETIREF</sequence>
<organism evidence="2 3">
    <name type="scientific">Candidatus Sungbacteria bacterium RIFCSPHIGHO2_01_FULL_47_32</name>
    <dbReference type="NCBI Taxonomy" id="1802264"/>
    <lineage>
        <taxon>Bacteria</taxon>
        <taxon>Candidatus Sungiibacteriota</taxon>
    </lineage>
</organism>
<evidence type="ECO:0000313" key="3">
    <source>
        <dbReference type="Proteomes" id="UP000177152"/>
    </source>
</evidence>
<proteinExistence type="predicted"/>
<protein>
    <submittedName>
        <fullName evidence="2">Uncharacterized protein</fullName>
    </submittedName>
</protein>
<evidence type="ECO:0000256" key="1">
    <source>
        <dbReference type="SAM" id="MobiDB-lite"/>
    </source>
</evidence>
<dbReference type="AlphaFoldDB" id="A0A1G2K932"/>
<accession>A0A1G2K932</accession>
<gene>
    <name evidence="2" type="ORF">A2633_02530</name>
</gene>
<dbReference type="EMBL" id="MHQC01000002">
    <property type="protein sequence ID" value="OGZ95937.1"/>
    <property type="molecule type" value="Genomic_DNA"/>
</dbReference>
<feature type="region of interest" description="Disordered" evidence="1">
    <location>
        <begin position="35"/>
        <end position="78"/>
    </location>
</feature>
<name>A0A1G2K932_9BACT</name>
<evidence type="ECO:0000313" key="2">
    <source>
        <dbReference type="EMBL" id="OGZ95937.1"/>
    </source>
</evidence>
<dbReference type="Proteomes" id="UP000177152">
    <property type="component" value="Unassembled WGS sequence"/>
</dbReference>
<comment type="caution">
    <text evidence="2">The sequence shown here is derived from an EMBL/GenBank/DDBJ whole genome shotgun (WGS) entry which is preliminary data.</text>
</comment>